<feature type="compositionally biased region" description="Basic and acidic residues" evidence="1">
    <location>
        <begin position="8"/>
        <end position="30"/>
    </location>
</feature>
<organism evidence="2 3">
    <name type="scientific">Acrobeloides nanus</name>
    <dbReference type="NCBI Taxonomy" id="290746"/>
    <lineage>
        <taxon>Eukaryota</taxon>
        <taxon>Metazoa</taxon>
        <taxon>Ecdysozoa</taxon>
        <taxon>Nematoda</taxon>
        <taxon>Chromadorea</taxon>
        <taxon>Rhabditida</taxon>
        <taxon>Tylenchina</taxon>
        <taxon>Cephalobomorpha</taxon>
        <taxon>Cephaloboidea</taxon>
        <taxon>Cephalobidae</taxon>
        <taxon>Acrobeloides</taxon>
    </lineage>
</organism>
<proteinExistence type="predicted"/>
<name>A0A914BYM7_9BILA</name>
<dbReference type="Proteomes" id="UP000887540">
    <property type="component" value="Unplaced"/>
</dbReference>
<accession>A0A914BYM7</accession>
<protein>
    <submittedName>
        <fullName evidence="3">Uncharacterized protein</fullName>
    </submittedName>
</protein>
<dbReference type="WBParaSite" id="ACRNAN_Path_1280.g5001.t2">
    <property type="protein sequence ID" value="ACRNAN_Path_1280.g5001.t2"/>
    <property type="gene ID" value="ACRNAN_Path_1280.g5001"/>
</dbReference>
<feature type="region of interest" description="Disordered" evidence="1">
    <location>
        <begin position="1"/>
        <end position="79"/>
    </location>
</feature>
<sequence>MAKSSRPKSKEEKLKERQKHFLDEKSHEDLFLDEGASESEENLSDDSDVPMEASSKNPIVLDFQRENNQQATKKRKKKKVQKIDDGIFKVETGSSSLHLVSLNPATLMKKSLPATNFKEELLRESSKRGRKRINNRWNPSHVKIKRKKGKAA</sequence>
<feature type="region of interest" description="Disordered" evidence="1">
    <location>
        <begin position="123"/>
        <end position="152"/>
    </location>
</feature>
<dbReference type="AlphaFoldDB" id="A0A914BYM7"/>
<evidence type="ECO:0000313" key="2">
    <source>
        <dbReference type="Proteomes" id="UP000887540"/>
    </source>
</evidence>
<evidence type="ECO:0000313" key="3">
    <source>
        <dbReference type="WBParaSite" id="ACRNAN_Path_1280.g5001.t2"/>
    </source>
</evidence>
<feature type="compositionally biased region" description="Basic residues" evidence="1">
    <location>
        <begin position="142"/>
        <end position="152"/>
    </location>
</feature>
<keyword evidence="2" id="KW-1185">Reference proteome</keyword>
<evidence type="ECO:0000256" key="1">
    <source>
        <dbReference type="SAM" id="MobiDB-lite"/>
    </source>
</evidence>
<reference evidence="3" key="1">
    <citation type="submission" date="2022-11" db="UniProtKB">
        <authorList>
            <consortium name="WormBaseParasite"/>
        </authorList>
    </citation>
    <scope>IDENTIFICATION</scope>
</reference>
<feature type="compositionally biased region" description="Acidic residues" evidence="1">
    <location>
        <begin position="31"/>
        <end position="49"/>
    </location>
</feature>